<feature type="transmembrane region" description="Helical" evidence="5">
    <location>
        <begin position="77"/>
        <end position="98"/>
    </location>
</feature>
<evidence type="ECO:0000313" key="6">
    <source>
        <dbReference type="EMBL" id="TVY62778.1"/>
    </source>
</evidence>
<evidence type="ECO:0000256" key="5">
    <source>
        <dbReference type="SAM" id="Phobius"/>
    </source>
</evidence>
<keyword evidence="4 5" id="KW-0472">Membrane</keyword>
<reference evidence="6 7" key="1">
    <citation type="submission" date="2018-05" db="EMBL/GenBank/DDBJ databases">
        <title>Genome sequencing and assembly of the regulated plant pathogen Lachnellula willkommii and related sister species for the development of diagnostic species identification markers.</title>
        <authorList>
            <person name="Giroux E."/>
            <person name="Bilodeau G."/>
        </authorList>
    </citation>
    <scope>NUCLEOTIDE SEQUENCE [LARGE SCALE GENOMIC DNA]</scope>
    <source>
        <strain evidence="6 7">CBS 268.59</strain>
    </source>
</reference>
<feature type="transmembrane region" description="Helical" evidence="5">
    <location>
        <begin position="155"/>
        <end position="177"/>
    </location>
</feature>
<feature type="transmembrane region" description="Helical" evidence="5">
    <location>
        <begin position="198"/>
        <end position="220"/>
    </location>
</feature>
<dbReference type="EMBL" id="QGMK01001923">
    <property type="protein sequence ID" value="TVY62778.1"/>
    <property type="molecule type" value="Genomic_DNA"/>
</dbReference>
<feature type="transmembrane region" description="Helical" evidence="5">
    <location>
        <begin position="118"/>
        <end position="135"/>
    </location>
</feature>
<dbReference type="InterPro" id="IPR007568">
    <property type="entry name" value="RTA1"/>
</dbReference>
<comment type="subcellular location">
    <subcellularLocation>
        <location evidence="1">Membrane</location>
        <topology evidence="1">Multi-pass membrane protein</topology>
    </subcellularLocation>
</comment>
<evidence type="ECO:0000256" key="1">
    <source>
        <dbReference type="ARBA" id="ARBA00004141"/>
    </source>
</evidence>
<organism evidence="6 7">
    <name type="scientific">Lachnellula suecica</name>
    <dbReference type="NCBI Taxonomy" id="602035"/>
    <lineage>
        <taxon>Eukaryota</taxon>
        <taxon>Fungi</taxon>
        <taxon>Dikarya</taxon>
        <taxon>Ascomycota</taxon>
        <taxon>Pezizomycotina</taxon>
        <taxon>Leotiomycetes</taxon>
        <taxon>Helotiales</taxon>
        <taxon>Lachnaceae</taxon>
        <taxon>Lachnellula</taxon>
    </lineage>
</organism>
<feature type="transmembrane region" description="Helical" evidence="5">
    <location>
        <begin position="44"/>
        <end position="65"/>
    </location>
</feature>
<keyword evidence="2 5" id="KW-0812">Transmembrane</keyword>
<evidence type="ECO:0000256" key="2">
    <source>
        <dbReference type="ARBA" id="ARBA00022692"/>
    </source>
</evidence>
<feature type="transmembrane region" description="Helical" evidence="5">
    <location>
        <begin position="232"/>
        <end position="254"/>
    </location>
</feature>
<evidence type="ECO:0000256" key="4">
    <source>
        <dbReference type="ARBA" id="ARBA00023136"/>
    </source>
</evidence>
<sequence>MSSPETFKLYRYSPSTAAAGVATALFAIVTALHGFKMYRSRGWFLIPLFVGGLFEIIGYAARAYSASQTPNWTLGPYILQSLLLLVAPVLFAGSIYMILGRIILMTDGESHAIVRRKWLTKVFVACDVLAFVVQSGGASLQASHSIATMNTGEKIAVTGLFIQIIAFSLFVAVAVVFHARMVKVPTSRSSEVPWKKHLLALYISSGLIMVRSIFRVIEFIQGNAGYVFTHEWFLYVFDALLMLGVLGLFCWVHPGEIRGYLERKGNSQEEDSVPMQVHQRLGSDVN</sequence>
<dbReference type="OrthoDB" id="3358017at2759"/>
<keyword evidence="3 5" id="KW-1133">Transmembrane helix</keyword>
<gene>
    <name evidence="6" type="primary">RTM1_0</name>
    <name evidence="6" type="ORF">LSUE1_G007506</name>
</gene>
<dbReference type="PANTHER" id="PTHR31465">
    <property type="entry name" value="PROTEIN RTA1-RELATED"/>
    <property type="match status" value="1"/>
</dbReference>
<evidence type="ECO:0000256" key="3">
    <source>
        <dbReference type="ARBA" id="ARBA00022989"/>
    </source>
</evidence>
<feature type="transmembrane region" description="Helical" evidence="5">
    <location>
        <begin position="12"/>
        <end position="32"/>
    </location>
</feature>
<keyword evidence="7" id="KW-1185">Reference proteome</keyword>
<dbReference type="Proteomes" id="UP000469558">
    <property type="component" value="Unassembled WGS sequence"/>
</dbReference>
<accession>A0A8T9C122</accession>
<protein>
    <submittedName>
        <fullName evidence="6">Protein RTM1</fullName>
    </submittedName>
</protein>
<comment type="caution">
    <text evidence="6">The sequence shown here is derived from an EMBL/GenBank/DDBJ whole genome shotgun (WGS) entry which is preliminary data.</text>
</comment>
<dbReference type="GO" id="GO:0016020">
    <property type="term" value="C:membrane"/>
    <property type="evidence" value="ECO:0007669"/>
    <property type="project" value="UniProtKB-SubCell"/>
</dbReference>
<proteinExistence type="predicted"/>
<dbReference type="Pfam" id="PF04479">
    <property type="entry name" value="RTA1"/>
    <property type="match status" value="1"/>
</dbReference>
<dbReference type="AlphaFoldDB" id="A0A8T9C122"/>
<evidence type="ECO:0000313" key="7">
    <source>
        <dbReference type="Proteomes" id="UP000469558"/>
    </source>
</evidence>
<dbReference type="PANTHER" id="PTHR31465:SF1">
    <property type="entry name" value="PROTEIN RTA1-RELATED"/>
    <property type="match status" value="1"/>
</dbReference>
<name>A0A8T9C122_9HELO</name>